<organism evidence="2">
    <name type="scientific">metagenome</name>
    <dbReference type="NCBI Taxonomy" id="256318"/>
    <lineage>
        <taxon>unclassified sequences</taxon>
        <taxon>metagenomes</taxon>
    </lineage>
</organism>
<protein>
    <recommendedName>
        <fullName evidence="3">Branched-chain amino acid transport</fullName>
    </recommendedName>
</protein>
<feature type="transmembrane region" description="Helical" evidence="1">
    <location>
        <begin position="88"/>
        <end position="109"/>
    </location>
</feature>
<dbReference type="EMBL" id="CZKA01000016">
    <property type="protein sequence ID" value="CUR55222.1"/>
    <property type="molecule type" value="Genomic_DNA"/>
</dbReference>
<gene>
    <name evidence="2" type="ORF">NOCA2230142</name>
</gene>
<feature type="transmembrane region" description="Helical" evidence="1">
    <location>
        <begin position="6"/>
        <end position="25"/>
    </location>
</feature>
<feature type="transmembrane region" description="Helical" evidence="1">
    <location>
        <begin position="59"/>
        <end position="81"/>
    </location>
</feature>
<evidence type="ECO:0000313" key="2">
    <source>
        <dbReference type="EMBL" id="CUR55222.1"/>
    </source>
</evidence>
<reference evidence="2" key="1">
    <citation type="submission" date="2015-08" db="EMBL/GenBank/DDBJ databases">
        <authorList>
            <person name="Babu N.S."/>
            <person name="Beckwith C.J."/>
            <person name="Beseler K.G."/>
            <person name="Brison A."/>
            <person name="Carone J.V."/>
            <person name="Caskin T.P."/>
            <person name="Diamond M."/>
            <person name="Durham M.E."/>
            <person name="Foxe J.M."/>
            <person name="Go M."/>
            <person name="Henderson B.A."/>
            <person name="Jones I.B."/>
            <person name="McGettigan J.A."/>
            <person name="Micheletti S.J."/>
            <person name="Nasrallah M.E."/>
            <person name="Ortiz D."/>
            <person name="Piller C.R."/>
            <person name="Privatt S.R."/>
            <person name="Schneider S.L."/>
            <person name="Sharp S."/>
            <person name="Smith T.C."/>
            <person name="Stanton J.D."/>
            <person name="Ullery H.E."/>
            <person name="Wilson R.J."/>
            <person name="Serrano M.G."/>
            <person name="Buck G."/>
            <person name="Lee V."/>
            <person name="Wang Y."/>
            <person name="Carvalho R."/>
            <person name="Voegtly L."/>
            <person name="Shi R."/>
            <person name="Duckworth R."/>
            <person name="Johnson A."/>
            <person name="Loviza R."/>
            <person name="Walstead R."/>
            <person name="Shah Z."/>
            <person name="Kiflezghi M."/>
            <person name="Wade K."/>
            <person name="Ball S.L."/>
            <person name="Bradley K.W."/>
            <person name="Asai D.J."/>
            <person name="Bowman C.A."/>
            <person name="Russell D.A."/>
            <person name="Pope W.H."/>
            <person name="Jacobs-Sera D."/>
            <person name="Hendrix R.W."/>
            <person name="Hatfull G.F."/>
        </authorList>
    </citation>
    <scope>NUCLEOTIDE SEQUENCE</scope>
</reference>
<keyword evidence="1" id="KW-1133">Transmembrane helix</keyword>
<dbReference type="AlphaFoldDB" id="A0A2P2C3C3"/>
<keyword evidence="1" id="KW-0472">Membrane</keyword>
<proteinExistence type="predicted"/>
<accession>A0A2P2C3C3</accession>
<sequence>MTVALAVGIVGVGSVLLRLLPLLGADLIPERLAVHAARAAIAVLAATTARTVLRHADDALTASALIAPTLAGLSVGLGLWLAYRGRSLLVASGLGLGCYLVLAAGFAAVG</sequence>
<name>A0A2P2C3C3_9ZZZZ</name>
<keyword evidence="1" id="KW-0812">Transmembrane</keyword>
<evidence type="ECO:0008006" key="3">
    <source>
        <dbReference type="Google" id="ProtNLM"/>
    </source>
</evidence>
<evidence type="ECO:0000256" key="1">
    <source>
        <dbReference type="SAM" id="Phobius"/>
    </source>
</evidence>